<protein>
    <recommendedName>
        <fullName evidence="16">Protein kinase domain-containing protein</fullName>
    </recommendedName>
</protein>
<dbReference type="EMBL" id="KE345942">
    <property type="protein sequence ID" value="EXC21421.1"/>
    <property type="molecule type" value="Genomic_DNA"/>
</dbReference>
<dbReference type="InterPro" id="IPR011009">
    <property type="entry name" value="Kinase-like_dom_sf"/>
</dbReference>
<evidence type="ECO:0000256" key="9">
    <source>
        <dbReference type="ARBA" id="ARBA00022989"/>
    </source>
</evidence>
<feature type="region of interest" description="Disordered" evidence="13">
    <location>
        <begin position="590"/>
        <end position="622"/>
    </location>
</feature>
<dbReference type="Gene3D" id="3.30.200.20">
    <property type="entry name" value="Phosphorylase Kinase, domain 1"/>
    <property type="match status" value="1"/>
</dbReference>
<sequence length="622" mass="69815">MSLAYLILLFLYLLTNSTCNEQDNKFRSRLHPKPEDNDCSPSSCGKLHGIRYPFWLKTHSKTRPKNCGDERYSLSCENNITKLQLYAEKYHVEAINYDNETIRIADPNVQKNNCSSLPRCSLSDYNFSYGDPYELSQLKTSVIFLSCENPVVSTLYVERSAGSCANTGALTQSKRHSYVVVNGSVSDLVDSCTVELMFMVSSLERSYGKPSFADIQDGLAYGIELSWGRTLIEYEELEQSYSVLLAIGGVWLSKALYGSLIMTIILLIYKRRKHHLSMDGCIEEFLRSCNNLMPVRYSYSEVRKMTKGFADKLGEGGYGSVYKGKLRSGGLIAVKMLGGSKAKFGEDFINEVATIGRIHHVNVVQLIGFCAEGSKRALVYDFMPKGSLDKHIFSSDGTNSLSCKKKLEISLGVARGIEYLHRGCEMQILHFDIKPHNILLDENFVPKVSDFGLARSCPLRDNIVSLTAARGTLGYIAPELFYKNIGGVSYKADVYSFGMLLMEMASRRKNLNAVAERSSQIYFPSWVYDQFSEGKNVVEMENIVEEDSKTLRKMIIVALWCIQLKPIDRPSMNKVIKMLEGDVECLQMPPKPSLSPQEKPVLVEHAPTQSSIPSNDSTTLPR</sequence>
<dbReference type="FunFam" id="1.10.510.10:FF:000590">
    <property type="entry name" value="PR5-like receptor kinase"/>
    <property type="match status" value="1"/>
</dbReference>
<evidence type="ECO:0000256" key="11">
    <source>
        <dbReference type="ARBA" id="ARBA00023180"/>
    </source>
</evidence>
<comment type="subcellular location">
    <subcellularLocation>
        <location evidence="1">Membrane</location>
        <topology evidence="1">Single-pass type I membrane protein</topology>
    </subcellularLocation>
</comment>
<name>W9S1X2_9ROSA</name>
<dbReference type="SMART" id="SM00220">
    <property type="entry name" value="S_TKc"/>
    <property type="match status" value="1"/>
</dbReference>
<feature type="chain" id="PRO_5004932908" description="Protein kinase domain-containing protein" evidence="15">
    <location>
        <begin position="20"/>
        <end position="622"/>
    </location>
</feature>
<evidence type="ECO:0000256" key="2">
    <source>
        <dbReference type="ARBA" id="ARBA00022527"/>
    </source>
</evidence>
<evidence type="ECO:0000256" key="3">
    <source>
        <dbReference type="ARBA" id="ARBA00022679"/>
    </source>
</evidence>
<dbReference type="PROSITE" id="PS00108">
    <property type="entry name" value="PROTEIN_KINASE_ST"/>
    <property type="match status" value="1"/>
</dbReference>
<feature type="binding site" evidence="12">
    <location>
        <position position="335"/>
    </location>
    <ligand>
        <name>ATP</name>
        <dbReference type="ChEBI" id="CHEBI:30616"/>
    </ligand>
</feature>
<dbReference type="KEGG" id="mnt:21395102"/>
<dbReference type="GO" id="GO:0016020">
    <property type="term" value="C:membrane"/>
    <property type="evidence" value="ECO:0007669"/>
    <property type="project" value="UniProtKB-SubCell"/>
</dbReference>
<evidence type="ECO:0000256" key="15">
    <source>
        <dbReference type="SAM" id="SignalP"/>
    </source>
</evidence>
<feature type="domain" description="Protein kinase" evidence="16">
    <location>
        <begin position="307"/>
        <end position="594"/>
    </location>
</feature>
<dbReference type="PANTHER" id="PTHR27009">
    <property type="entry name" value="RUST RESISTANCE KINASE LR10-RELATED"/>
    <property type="match status" value="1"/>
</dbReference>
<keyword evidence="8 12" id="KW-0067">ATP-binding</keyword>
<keyword evidence="10 14" id="KW-0472">Membrane</keyword>
<evidence type="ECO:0000313" key="18">
    <source>
        <dbReference type="Proteomes" id="UP000030645"/>
    </source>
</evidence>
<keyword evidence="18" id="KW-1185">Reference proteome</keyword>
<dbReference type="GO" id="GO:0030247">
    <property type="term" value="F:polysaccharide binding"/>
    <property type="evidence" value="ECO:0007669"/>
    <property type="project" value="InterPro"/>
</dbReference>
<dbReference type="Pfam" id="PF00069">
    <property type="entry name" value="Pkinase"/>
    <property type="match status" value="1"/>
</dbReference>
<evidence type="ECO:0000256" key="5">
    <source>
        <dbReference type="ARBA" id="ARBA00022729"/>
    </source>
</evidence>
<evidence type="ECO:0000256" key="14">
    <source>
        <dbReference type="SAM" id="Phobius"/>
    </source>
</evidence>
<evidence type="ECO:0000256" key="4">
    <source>
        <dbReference type="ARBA" id="ARBA00022692"/>
    </source>
</evidence>
<evidence type="ECO:0000259" key="16">
    <source>
        <dbReference type="PROSITE" id="PS50011"/>
    </source>
</evidence>
<dbReference type="PROSITE" id="PS00107">
    <property type="entry name" value="PROTEIN_KINASE_ATP"/>
    <property type="match status" value="1"/>
</dbReference>
<dbReference type="eggNOG" id="KOG1187">
    <property type="taxonomic scope" value="Eukaryota"/>
</dbReference>
<feature type="transmembrane region" description="Helical" evidence="14">
    <location>
        <begin position="243"/>
        <end position="269"/>
    </location>
</feature>
<dbReference type="OrthoDB" id="544400at2759"/>
<reference evidence="18" key="1">
    <citation type="submission" date="2013-01" db="EMBL/GenBank/DDBJ databases">
        <title>Draft Genome Sequence of a Mulberry Tree, Morus notabilis C.K. Schneid.</title>
        <authorList>
            <person name="He N."/>
            <person name="Zhao S."/>
        </authorList>
    </citation>
    <scope>NUCLEOTIDE SEQUENCE</scope>
</reference>
<organism evidence="17 18">
    <name type="scientific">Morus notabilis</name>
    <dbReference type="NCBI Taxonomy" id="981085"/>
    <lineage>
        <taxon>Eukaryota</taxon>
        <taxon>Viridiplantae</taxon>
        <taxon>Streptophyta</taxon>
        <taxon>Embryophyta</taxon>
        <taxon>Tracheophyta</taxon>
        <taxon>Spermatophyta</taxon>
        <taxon>Magnoliopsida</taxon>
        <taxon>eudicotyledons</taxon>
        <taxon>Gunneridae</taxon>
        <taxon>Pentapetalae</taxon>
        <taxon>rosids</taxon>
        <taxon>fabids</taxon>
        <taxon>Rosales</taxon>
        <taxon>Moraceae</taxon>
        <taxon>Moreae</taxon>
        <taxon>Morus</taxon>
    </lineage>
</organism>
<evidence type="ECO:0000256" key="8">
    <source>
        <dbReference type="ARBA" id="ARBA00022840"/>
    </source>
</evidence>
<dbReference type="Proteomes" id="UP000030645">
    <property type="component" value="Unassembled WGS sequence"/>
</dbReference>
<dbReference type="InterPro" id="IPR045874">
    <property type="entry name" value="LRK10/LRL21-25-like"/>
</dbReference>
<dbReference type="InterPro" id="IPR025287">
    <property type="entry name" value="WAK_GUB"/>
</dbReference>
<feature type="compositionally biased region" description="Polar residues" evidence="13">
    <location>
        <begin position="607"/>
        <end position="622"/>
    </location>
</feature>
<keyword evidence="2" id="KW-0723">Serine/threonine-protein kinase</keyword>
<keyword evidence="3" id="KW-0808">Transferase</keyword>
<keyword evidence="9 14" id="KW-1133">Transmembrane helix</keyword>
<keyword evidence="4 14" id="KW-0812">Transmembrane</keyword>
<dbReference type="InterPro" id="IPR017441">
    <property type="entry name" value="Protein_kinase_ATP_BS"/>
</dbReference>
<dbReference type="InterPro" id="IPR008271">
    <property type="entry name" value="Ser/Thr_kinase_AS"/>
</dbReference>
<dbReference type="Pfam" id="PF13947">
    <property type="entry name" value="GUB_WAK_bind"/>
    <property type="match status" value="1"/>
</dbReference>
<gene>
    <name evidence="17" type="ORF">L484_011863</name>
</gene>
<evidence type="ECO:0000313" key="17">
    <source>
        <dbReference type="EMBL" id="EXC21421.1"/>
    </source>
</evidence>
<dbReference type="AlphaFoldDB" id="W9S1X2"/>
<accession>W9S1X2</accession>
<dbReference type="GO" id="GO:0004674">
    <property type="term" value="F:protein serine/threonine kinase activity"/>
    <property type="evidence" value="ECO:0007669"/>
    <property type="project" value="UniProtKB-KW"/>
</dbReference>
<keyword evidence="6 12" id="KW-0547">Nucleotide-binding</keyword>
<evidence type="ECO:0000256" key="7">
    <source>
        <dbReference type="ARBA" id="ARBA00022777"/>
    </source>
</evidence>
<dbReference type="PROSITE" id="PS50011">
    <property type="entry name" value="PROTEIN_KINASE_DOM"/>
    <property type="match status" value="1"/>
</dbReference>
<evidence type="ECO:0000256" key="13">
    <source>
        <dbReference type="SAM" id="MobiDB-lite"/>
    </source>
</evidence>
<dbReference type="InterPro" id="IPR000719">
    <property type="entry name" value="Prot_kinase_dom"/>
</dbReference>
<proteinExistence type="predicted"/>
<dbReference type="Gene3D" id="1.10.510.10">
    <property type="entry name" value="Transferase(Phosphotransferase) domain 1"/>
    <property type="match status" value="1"/>
</dbReference>
<keyword evidence="5 15" id="KW-0732">Signal</keyword>
<evidence type="ECO:0000256" key="10">
    <source>
        <dbReference type="ARBA" id="ARBA00023136"/>
    </source>
</evidence>
<feature type="signal peptide" evidence="15">
    <location>
        <begin position="1"/>
        <end position="19"/>
    </location>
</feature>
<evidence type="ECO:0000256" key="12">
    <source>
        <dbReference type="PROSITE-ProRule" id="PRU10141"/>
    </source>
</evidence>
<evidence type="ECO:0000256" key="6">
    <source>
        <dbReference type="ARBA" id="ARBA00022741"/>
    </source>
</evidence>
<dbReference type="STRING" id="981085.W9S1X2"/>
<dbReference type="SUPFAM" id="SSF56112">
    <property type="entry name" value="Protein kinase-like (PK-like)"/>
    <property type="match status" value="1"/>
</dbReference>
<dbReference type="GO" id="GO:0005524">
    <property type="term" value="F:ATP binding"/>
    <property type="evidence" value="ECO:0007669"/>
    <property type="project" value="UniProtKB-UniRule"/>
</dbReference>
<dbReference type="FunFam" id="3.30.200.20:FF:000178">
    <property type="entry name" value="serine/threonine-protein kinase PBS1-like"/>
    <property type="match status" value="1"/>
</dbReference>
<evidence type="ECO:0000256" key="1">
    <source>
        <dbReference type="ARBA" id="ARBA00004479"/>
    </source>
</evidence>
<keyword evidence="11" id="KW-0325">Glycoprotein</keyword>
<keyword evidence="7" id="KW-0418">Kinase</keyword>